<protein>
    <submittedName>
        <fullName evidence="3">Peptidoglycan-binding protein</fullName>
    </submittedName>
</protein>
<dbReference type="InterPro" id="IPR036366">
    <property type="entry name" value="PGBDSf"/>
</dbReference>
<feature type="region of interest" description="Disordered" evidence="1">
    <location>
        <begin position="131"/>
        <end position="201"/>
    </location>
</feature>
<dbReference type="EMBL" id="CP104068">
    <property type="protein sequence ID" value="WAH44951.1"/>
    <property type="molecule type" value="Genomic_DNA"/>
</dbReference>
<feature type="domain" description="Peptidoglycan binding-like" evidence="2">
    <location>
        <begin position="61"/>
        <end position="116"/>
    </location>
</feature>
<dbReference type="Proteomes" id="UP001164761">
    <property type="component" value="Plasmid unnamed1"/>
</dbReference>
<evidence type="ECO:0000313" key="4">
    <source>
        <dbReference type="Proteomes" id="UP001164761"/>
    </source>
</evidence>
<evidence type="ECO:0000256" key="1">
    <source>
        <dbReference type="SAM" id="MobiDB-lite"/>
    </source>
</evidence>
<proteinExistence type="predicted"/>
<keyword evidence="3" id="KW-0614">Plasmid</keyword>
<evidence type="ECO:0000313" key="3">
    <source>
        <dbReference type="EMBL" id="WAH44951.1"/>
    </source>
</evidence>
<dbReference type="InterPro" id="IPR002477">
    <property type="entry name" value="Peptidoglycan-bd-like"/>
</dbReference>
<sequence>MPVVAFGSFFSIWHSISNTVNHPSTSSQKTAPVSVKDIRSSKLDSRKIVTPSVLFKIGSEGPNVSVIQEQLYELGYFNHDITENYGSVTKAAVESFQKHYNLAVTGEVDSATMNALKQAVRTHKIRTLATLTKTEANTQSGQTGSTNGSTSAQSGTSSQSRSSAQTVPSQPSIPPTQSTGTSSVAQSQQSTPITSSSASSP</sequence>
<feature type="compositionally biased region" description="Low complexity" evidence="1">
    <location>
        <begin position="137"/>
        <end position="201"/>
    </location>
</feature>
<dbReference type="SUPFAM" id="SSF47090">
    <property type="entry name" value="PGBD-like"/>
    <property type="match status" value="1"/>
</dbReference>
<geneLocation type="plasmid" evidence="3 4">
    <name>unnamed1</name>
</geneLocation>
<dbReference type="Gene3D" id="1.10.101.10">
    <property type="entry name" value="PGBD-like superfamily/PGBD"/>
    <property type="match status" value="1"/>
</dbReference>
<evidence type="ECO:0000259" key="2">
    <source>
        <dbReference type="Pfam" id="PF01471"/>
    </source>
</evidence>
<accession>A0ABY6ZS58</accession>
<reference evidence="3" key="1">
    <citation type="submission" date="2022-08" db="EMBL/GenBank/DDBJ databases">
        <title>Alicyclobacillus fastidiosus DSM 17978, complete genome.</title>
        <authorList>
            <person name="Wang Q."/>
            <person name="Cai R."/>
            <person name="Wang Z."/>
        </authorList>
    </citation>
    <scope>NUCLEOTIDE SEQUENCE</scope>
    <source>
        <strain evidence="3">DSM 17978</strain>
        <plasmid evidence="3">unnamed1</plasmid>
    </source>
</reference>
<organism evidence="3 4">
    <name type="scientific">Alicyclobacillus fastidiosus</name>
    <dbReference type="NCBI Taxonomy" id="392011"/>
    <lineage>
        <taxon>Bacteria</taxon>
        <taxon>Bacillati</taxon>
        <taxon>Bacillota</taxon>
        <taxon>Bacilli</taxon>
        <taxon>Bacillales</taxon>
        <taxon>Alicyclobacillaceae</taxon>
        <taxon>Alicyclobacillus</taxon>
    </lineage>
</organism>
<gene>
    <name evidence="3" type="ORF">NZD89_28310</name>
</gene>
<keyword evidence="4" id="KW-1185">Reference proteome</keyword>
<dbReference type="InterPro" id="IPR036365">
    <property type="entry name" value="PGBD-like_sf"/>
</dbReference>
<name>A0ABY6ZS58_9BACL</name>
<dbReference type="Pfam" id="PF01471">
    <property type="entry name" value="PG_binding_1"/>
    <property type="match status" value="1"/>
</dbReference>